<proteinExistence type="predicted"/>
<sequence length="95" mass="10843">MQNESYKDNLTDDALKLAKQLTSNLKKIGTQLEVDSEVLQDTKVKQVSAKDLVEEEARDLKSVLTQVLVGNKRRKGAFLYIIFTYFVVAMVCRIF</sequence>
<evidence type="ECO:0000313" key="3">
    <source>
        <dbReference type="EMBL" id="KAH0569612.1"/>
    </source>
</evidence>
<protein>
    <submittedName>
        <fullName evidence="2">Uncharacterized protein</fullName>
    </submittedName>
</protein>
<dbReference type="EMBL" id="AUWU02000009">
    <property type="protein sequence ID" value="KAH0569612.1"/>
    <property type="molecule type" value="Genomic_DNA"/>
</dbReference>
<name>V6LAX5_9EUKA</name>
<dbReference type="VEuPathDB" id="GiardiaDB:SS50377_28568"/>
<evidence type="ECO:0000256" key="1">
    <source>
        <dbReference type="SAM" id="Phobius"/>
    </source>
</evidence>
<keyword evidence="4" id="KW-1185">Reference proteome</keyword>
<feature type="transmembrane region" description="Helical" evidence="1">
    <location>
        <begin position="77"/>
        <end position="94"/>
    </location>
</feature>
<dbReference type="AlphaFoldDB" id="V6LAX5"/>
<gene>
    <name evidence="2" type="ORF">SS50377_18950</name>
    <name evidence="3" type="ORF">SS50377_28568</name>
</gene>
<organism evidence="2">
    <name type="scientific">Spironucleus salmonicida</name>
    <dbReference type="NCBI Taxonomy" id="348837"/>
    <lineage>
        <taxon>Eukaryota</taxon>
        <taxon>Metamonada</taxon>
        <taxon>Diplomonadida</taxon>
        <taxon>Hexamitidae</taxon>
        <taxon>Hexamitinae</taxon>
        <taxon>Spironucleus</taxon>
    </lineage>
</organism>
<reference evidence="2 3" key="1">
    <citation type="journal article" date="2014" name="PLoS Genet.">
        <title>The Genome of Spironucleus salmonicida Highlights a Fish Pathogen Adapted to Fluctuating Environments.</title>
        <authorList>
            <person name="Xu F."/>
            <person name="Jerlstrom-Hultqvist J."/>
            <person name="Einarsson E."/>
            <person name="Astvaldsson A."/>
            <person name="Svard S.G."/>
            <person name="Andersson J.O."/>
        </authorList>
    </citation>
    <scope>NUCLEOTIDE SEQUENCE</scope>
    <source>
        <strain evidence="3">ATCC 50377</strain>
    </source>
</reference>
<evidence type="ECO:0000313" key="2">
    <source>
        <dbReference type="EMBL" id="EST41605.1"/>
    </source>
</evidence>
<keyword evidence="1" id="KW-0472">Membrane</keyword>
<dbReference type="EMBL" id="KI546169">
    <property type="protein sequence ID" value="EST41605.1"/>
    <property type="molecule type" value="Genomic_DNA"/>
</dbReference>
<keyword evidence="1" id="KW-1133">Transmembrane helix</keyword>
<evidence type="ECO:0000313" key="4">
    <source>
        <dbReference type="Proteomes" id="UP000018208"/>
    </source>
</evidence>
<dbReference type="Proteomes" id="UP000018208">
    <property type="component" value="Unassembled WGS sequence"/>
</dbReference>
<reference evidence="3" key="2">
    <citation type="submission" date="2020-12" db="EMBL/GenBank/DDBJ databases">
        <title>New Spironucleus salmonicida genome in near-complete chromosomes.</title>
        <authorList>
            <person name="Xu F."/>
            <person name="Kurt Z."/>
            <person name="Jimenez-Gonzalez A."/>
            <person name="Astvaldsson A."/>
            <person name="Andersson J.O."/>
            <person name="Svard S.G."/>
        </authorList>
    </citation>
    <scope>NUCLEOTIDE SEQUENCE</scope>
    <source>
        <strain evidence="3">ATCC 50377</strain>
    </source>
</reference>
<accession>V6LAX5</accession>
<keyword evidence="1" id="KW-0812">Transmembrane</keyword>